<dbReference type="InterPro" id="IPR050669">
    <property type="entry name" value="Hemerythrin"/>
</dbReference>
<dbReference type="CDD" id="cd12107">
    <property type="entry name" value="Hemerythrin"/>
    <property type="match status" value="1"/>
</dbReference>
<dbReference type="InterPro" id="IPR035938">
    <property type="entry name" value="Hemerythrin-like_sf"/>
</dbReference>
<keyword evidence="3" id="KW-0479">Metal-binding</keyword>
<dbReference type="PANTHER" id="PTHR37164:SF1">
    <property type="entry name" value="BACTERIOHEMERYTHRIN"/>
    <property type="match status" value="1"/>
</dbReference>
<comment type="similarity">
    <text evidence="1">Belongs to the hemerythrin family.</text>
</comment>
<dbReference type="InterPro" id="IPR012312">
    <property type="entry name" value="Hemerythrin-like"/>
</dbReference>
<dbReference type="GO" id="GO:0005344">
    <property type="term" value="F:oxygen carrier activity"/>
    <property type="evidence" value="ECO:0007669"/>
    <property type="project" value="UniProtKB-KW"/>
</dbReference>
<sequence length="150" mass="17411">MEMKTVKLPENDNLIVWEDRFAIGIPVIDGEHKRLVGLCNKLYKAIMSSKSSGRKDAVRVALKECADYVRTHFSNEEKLMQVCGYKNFETHKRTHAEFTKKVLEKCQNFENETFASSLEFVKFLYDWILSHIAHTDTLYVGDLKAYLGKK</sequence>
<dbReference type="NCBIfam" id="TIGR02481">
    <property type="entry name" value="hemeryth_dom"/>
    <property type="match status" value="1"/>
</dbReference>
<evidence type="ECO:0000256" key="2">
    <source>
        <dbReference type="ARBA" id="ARBA00022621"/>
    </source>
</evidence>
<dbReference type="AlphaFoldDB" id="A0A650EP88"/>
<evidence type="ECO:0000256" key="4">
    <source>
        <dbReference type="ARBA" id="ARBA00023004"/>
    </source>
</evidence>
<accession>A0A650EP88</accession>
<dbReference type="Gene3D" id="1.20.120.50">
    <property type="entry name" value="Hemerythrin-like"/>
    <property type="match status" value="1"/>
</dbReference>
<keyword evidence="4" id="KW-0408">Iron</keyword>
<dbReference type="SUPFAM" id="SSF47188">
    <property type="entry name" value="Hemerythrin-like"/>
    <property type="match status" value="1"/>
</dbReference>
<dbReference type="NCBIfam" id="NF033749">
    <property type="entry name" value="bact_hemeryth"/>
    <property type="match status" value="1"/>
</dbReference>
<name>A0A650EP88_9SPIO</name>
<keyword evidence="2" id="KW-0813">Transport</keyword>
<feature type="domain" description="Hemerythrin-like" evidence="5">
    <location>
        <begin position="25"/>
        <end position="140"/>
    </location>
</feature>
<dbReference type="PANTHER" id="PTHR37164">
    <property type="entry name" value="BACTERIOHEMERYTHRIN"/>
    <property type="match status" value="1"/>
</dbReference>
<organism evidence="6">
    <name type="scientific">uncultured Spirochaetaceae bacterium</name>
    <dbReference type="NCBI Taxonomy" id="201186"/>
    <lineage>
        <taxon>Bacteria</taxon>
        <taxon>Pseudomonadati</taxon>
        <taxon>Spirochaetota</taxon>
        <taxon>Spirochaetia</taxon>
        <taxon>Spirochaetales</taxon>
        <taxon>Spirochaetaceae</taxon>
        <taxon>environmental samples</taxon>
    </lineage>
</organism>
<evidence type="ECO:0000256" key="3">
    <source>
        <dbReference type="ARBA" id="ARBA00022723"/>
    </source>
</evidence>
<reference evidence="6" key="1">
    <citation type="journal article" date="2020" name="J. ISSAAS">
        <title>Lactobacilli and other gastrointestinal microbiota of Peromyscus leucopus, reservoir host for agents of Lyme disease and other zoonoses in North America.</title>
        <authorList>
            <person name="Milovic A."/>
            <person name="Bassam K."/>
            <person name="Shao H."/>
            <person name="Chatzistamou I."/>
            <person name="Tufts D.M."/>
            <person name="Diuk-Wasser M."/>
            <person name="Barbour A.G."/>
        </authorList>
    </citation>
    <scope>NUCLEOTIDE SEQUENCE</scope>
    <source>
        <strain evidence="6">LL50</strain>
    </source>
</reference>
<protein>
    <recommendedName>
        <fullName evidence="5">Hemerythrin-like domain-containing protein</fullName>
    </recommendedName>
</protein>
<dbReference type="EMBL" id="MN577574">
    <property type="protein sequence ID" value="QGT51513.1"/>
    <property type="molecule type" value="Genomic_DNA"/>
</dbReference>
<evidence type="ECO:0000313" key="6">
    <source>
        <dbReference type="EMBL" id="QGT51513.1"/>
    </source>
</evidence>
<evidence type="ECO:0000259" key="5">
    <source>
        <dbReference type="Pfam" id="PF01814"/>
    </source>
</evidence>
<dbReference type="Pfam" id="PF01814">
    <property type="entry name" value="Hemerythrin"/>
    <property type="match status" value="1"/>
</dbReference>
<evidence type="ECO:0000256" key="1">
    <source>
        <dbReference type="ARBA" id="ARBA00010587"/>
    </source>
</evidence>
<dbReference type="InterPro" id="IPR012827">
    <property type="entry name" value="Hemerythrin_metal-bd"/>
</dbReference>
<dbReference type="PROSITE" id="PS00550">
    <property type="entry name" value="HEMERYTHRINS"/>
    <property type="match status" value="1"/>
</dbReference>
<dbReference type="GO" id="GO:0046872">
    <property type="term" value="F:metal ion binding"/>
    <property type="evidence" value="ECO:0007669"/>
    <property type="project" value="UniProtKB-KW"/>
</dbReference>
<keyword evidence="2" id="KW-0561">Oxygen transport</keyword>
<gene>
    <name evidence="6" type="ORF">Unknown280_2050</name>
</gene>
<dbReference type="InterPro" id="IPR016131">
    <property type="entry name" value="Haemerythrin_Fe_BS"/>
</dbReference>
<proteinExistence type="inferred from homology"/>